<dbReference type="InterPro" id="IPR003439">
    <property type="entry name" value="ABC_transporter-like_ATP-bd"/>
</dbReference>
<dbReference type="InterPro" id="IPR017871">
    <property type="entry name" value="ABC_transporter-like_CS"/>
</dbReference>
<organism evidence="5 6">
    <name type="scientific">Candidatus Viridilinea mediisalina</name>
    <dbReference type="NCBI Taxonomy" id="2024553"/>
    <lineage>
        <taxon>Bacteria</taxon>
        <taxon>Bacillati</taxon>
        <taxon>Chloroflexota</taxon>
        <taxon>Chloroflexia</taxon>
        <taxon>Chloroflexales</taxon>
        <taxon>Chloroflexineae</taxon>
        <taxon>Oscillochloridaceae</taxon>
        <taxon>Candidatus Viridilinea</taxon>
    </lineage>
</organism>
<dbReference type="CDD" id="cd03255">
    <property type="entry name" value="ABC_MJ0796_LolCDE_FtsE"/>
    <property type="match status" value="1"/>
</dbReference>
<dbReference type="PANTHER" id="PTHR24220:SF685">
    <property type="entry name" value="ABC TRANSPORTER RELATED"/>
    <property type="match status" value="1"/>
</dbReference>
<dbReference type="InterPro" id="IPR017911">
    <property type="entry name" value="MacB-like_ATP-bd"/>
</dbReference>
<comment type="caution">
    <text evidence="5">The sequence shown here is derived from an EMBL/GenBank/DDBJ whole genome shotgun (WGS) entry which is preliminary data.</text>
</comment>
<keyword evidence="3 5" id="KW-0067">ATP-binding</keyword>
<dbReference type="Proteomes" id="UP000220527">
    <property type="component" value="Unassembled WGS sequence"/>
</dbReference>
<evidence type="ECO:0000256" key="1">
    <source>
        <dbReference type="ARBA" id="ARBA00022448"/>
    </source>
</evidence>
<dbReference type="GO" id="GO:0022857">
    <property type="term" value="F:transmembrane transporter activity"/>
    <property type="evidence" value="ECO:0007669"/>
    <property type="project" value="UniProtKB-ARBA"/>
</dbReference>
<dbReference type="InterPro" id="IPR027417">
    <property type="entry name" value="P-loop_NTPase"/>
</dbReference>
<gene>
    <name evidence="5" type="ORF">CJ255_17455</name>
</gene>
<evidence type="ECO:0000256" key="3">
    <source>
        <dbReference type="ARBA" id="ARBA00022840"/>
    </source>
</evidence>
<dbReference type="InterPro" id="IPR003593">
    <property type="entry name" value="AAA+_ATPase"/>
</dbReference>
<keyword evidence="6" id="KW-1185">Reference proteome</keyword>
<accession>A0A2A6RFV4</accession>
<dbReference type="EMBL" id="NQWI01000111">
    <property type="protein sequence ID" value="PDW01766.1"/>
    <property type="molecule type" value="Genomic_DNA"/>
</dbReference>
<dbReference type="GO" id="GO:0005886">
    <property type="term" value="C:plasma membrane"/>
    <property type="evidence" value="ECO:0007669"/>
    <property type="project" value="TreeGrafter"/>
</dbReference>
<dbReference type="Gene3D" id="3.40.50.300">
    <property type="entry name" value="P-loop containing nucleotide triphosphate hydrolases"/>
    <property type="match status" value="1"/>
</dbReference>
<dbReference type="Pfam" id="PF00005">
    <property type="entry name" value="ABC_tran"/>
    <property type="match status" value="1"/>
</dbReference>
<evidence type="ECO:0000259" key="4">
    <source>
        <dbReference type="PROSITE" id="PS50893"/>
    </source>
</evidence>
<feature type="domain" description="ABC transporter" evidence="4">
    <location>
        <begin position="9"/>
        <end position="231"/>
    </location>
</feature>
<dbReference type="OrthoDB" id="9804270at2"/>
<dbReference type="AlphaFoldDB" id="A0A2A6RFV4"/>
<dbReference type="GO" id="GO:0005524">
    <property type="term" value="F:ATP binding"/>
    <property type="evidence" value="ECO:0007669"/>
    <property type="project" value="UniProtKB-KW"/>
</dbReference>
<evidence type="ECO:0000313" key="5">
    <source>
        <dbReference type="EMBL" id="PDW01766.1"/>
    </source>
</evidence>
<evidence type="ECO:0000256" key="2">
    <source>
        <dbReference type="ARBA" id="ARBA00022741"/>
    </source>
</evidence>
<proteinExistence type="predicted"/>
<name>A0A2A6RFV4_9CHLR</name>
<keyword evidence="2" id="KW-0547">Nucleotide-binding</keyword>
<dbReference type="FunFam" id="3.40.50.300:FF:000032">
    <property type="entry name" value="Export ABC transporter ATP-binding protein"/>
    <property type="match status" value="1"/>
</dbReference>
<dbReference type="PROSITE" id="PS00211">
    <property type="entry name" value="ABC_TRANSPORTER_1"/>
    <property type="match status" value="1"/>
</dbReference>
<dbReference type="PANTHER" id="PTHR24220">
    <property type="entry name" value="IMPORT ATP-BINDING PROTEIN"/>
    <property type="match status" value="1"/>
</dbReference>
<dbReference type="InterPro" id="IPR015854">
    <property type="entry name" value="ABC_transpr_LolD-like"/>
</dbReference>
<dbReference type="PROSITE" id="PS50893">
    <property type="entry name" value="ABC_TRANSPORTER_2"/>
    <property type="match status" value="1"/>
</dbReference>
<keyword evidence="1" id="KW-0813">Transport</keyword>
<dbReference type="SUPFAM" id="SSF52540">
    <property type="entry name" value="P-loop containing nucleoside triphosphate hydrolases"/>
    <property type="match status" value="1"/>
</dbReference>
<sequence>MSEIHEPLIRLEQVSRSYEEAGRTRVVLHELSLSIAAGELVVLVGKSGSGKSTLLNLVSGIDLPSSGEVWVAGRALGRMSEHERTLLRRHAVGFVFQFFNLVPTLTVLENLLLPLELNGRTGNAAQTQAQAMLAAVGLAERGDSYPDRLSGGEQQRVAIARALVHDPALILADEPTGNLDAETGGYVLDLLERLVRTSGKTLLMVTHSAEVVGRADRVLRLREGRVLLETI</sequence>
<dbReference type="SMART" id="SM00382">
    <property type="entry name" value="AAA"/>
    <property type="match status" value="1"/>
</dbReference>
<protein>
    <submittedName>
        <fullName evidence="5">ABC transporter ATP-binding protein</fullName>
    </submittedName>
</protein>
<evidence type="ECO:0000313" key="6">
    <source>
        <dbReference type="Proteomes" id="UP000220527"/>
    </source>
</evidence>
<dbReference type="GO" id="GO:0016887">
    <property type="term" value="F:ATP hydrolysis activity"/>
    <property type="evidence" value="ECO:0007669"/>
    <property type="project" value="InterPro"/>
</dbReference>
<dbReference type="RefSeq" id="WP_097645385.1">
    <property type="nucleotide sequence ID" value="NZ_NQWI01000111.1"/>
</dbReference>
<reference evidence="6" key="1">
    <citation type="submission" date="2017-08" db="EMBL/GenBank/DDBJ databases">
        <authorList>
            <person name="Grouzdev D.S."/>
            <person name="Gaisin V.A."/>
            <person name="Rysina M.S."/>
            <person name="Gorlenko V.M."/>
        </authorList>
    </citation>
    <scope>NUCLEOTIDE SEQUENCE [LARGE SCALE GENOMIC DNA]</scope>
    <source>
        <strain evidence="6">Kir15-3F</strain>
    </source>
</reference>
<dbReference type="GO" id="GO:0098796">
    <property type="term" value="C:membrane protein complex"/>
    <property type="evidence" value="ECO:0007669"/>
    <property type="project" value="UniProtKB-ARBA"/>
</dbReference>